<protein>
    <submittedName>
        <fullName evidence="2">Uncharacterized protein</fullName>
    </submittedName>
</protein>
<accession>A0A1L5F9X3</accession>
<feature type="transmembrane region" description="Helical" evidence="1">
    <location>
        <begin position="232"/>
        <end position="257"/>
    </location>
</feature>
<keyword evidence="1" id="KW-0812">Transmembrane</keyword>
<keyword evidence="1" id="KW-0472">Membrane</keyword>
<organism evidence="2 3">
    <name type="scientific">Clostridium kluyveri</name>
    <dbReference type="NCBI Taxonomy" id="1534"/>
    <lineage>
        <taxon>Bacteria</taxon>
        <taxon>Bacillati</taxon>
        <taxon>Bacillota</taxon>
        <taxon>Clostridia</taxon>
        <taxon>Eubacteriales</taxon>
        <taxon>Clostridiaceae</taxon>
        <taxon>Clostridium</taxon>
    </lineage>
</organism>
<feature type="transmembrane region" description="Helical" evidence="1">
    <location>
        <begin position="86"/>
        <end position="103"/>
    </location>
</feature>
<proteinExistence type="predicted"/>
<dbReference type="Proteomes" id="UP000184604">
    <property type="component" value="Chromosome"/>
</dbReference>
<reference evidence="2 3" key="1">
    <citation type="submission" date="2016-12" db="EMBL/GenBank/DDBJ databases">
        <title>Complete genome sequence of Clostridium kluyveri JZZ isolated from the pit mud of a Chinese flavor liquor-making factory.</title>
        <authorList>
            <person name="Wang Y."/>
        </authorList>
    </citation>
    <scope>NUCLEOTIDE SEQUENCE [LARGE SCALE GENOMIC DNA]</scope>
    <source>
        <strain evidence="2 3">JZZ</strain>
    </source>
</reference>
<keyword evidence="1" id="KW-1133">Transmembrane helix</keyword>
<evidence type="ECO:0000313" key="3">
    <source>
        <dbReference type="Proteomes" id="UP000184604"/>
    </source>
</evidence>
<dbReference type="EMBL" id="CP018335">
    <property type="protein sequence ID" value="APM39821.1"/>
    <property type="molecule type" value="Genomic_DNA"/>
</dbReference>
<sequence length="266" mass="31190">MDKLDRYINSVCKNLKGRNEEITIVRQEMKNHLLQSVEELKRQGKSQDESIDIAINKFGQVDILKKQLKQVYTTEKSFSRKISNTAFILLIIGVIFLIFQNFIKYNSSYIDTKILYDVQDIIKSNNDVSSGKLETLFKENNNKFKFYNKELKYIAVFKYPPNYNGNMDTASFKNAKNIYPSYAQLNNDLKRIGYISNASSGKEYLTTNNKWYISVHYIKPRIQWLQYGINNILNIFIIICIVSSIVLFIISSFINIYHKRKVEFIS</sequence>
<dbReference type="AlphaFoldDB" id="A0A1L5F9X3"/>
<dbReference type="RefSeq" id="WP_073539436.1">
    <property type="nucleotide sequence ID" value="NZ_CP018335.1"/>
</dbReference>
<dbReference type="OrthoDB" id="9816425at2"/>
<gene>
    <name evidence="2" type="ORF">BS101_14290</name>
</gene>
<name>A0A1L5F9X3_CLOKL</name>
<dbReference type="NCBIfam" id="NF038403">
    <property type="entry name" value="perm_prefix_1"/>
    <property type="match status" value="1"/>
</dbReference>
<evidence type="ECO:0000256" key="1">
    <source>
        <dbReference type="SAM" id="Phobius"/>
    </source>
</evidence>
<dbReference type="InterPro" id="IPR047928">
    <property type="entry name" value="Perm_prefix_1"/>
</dbReference>
<evidence type="ECO:0000313" key="2">
    <source>
        <dbReference type="EMBL" id="APM39821.1"/>
    </source>
</evidence>